<keyword evidence="2" id="KW-1185">Reference proteome</keyword>
<comment type="caution">
    <text evidence="1">The sequence shown here is derived from an EMBL/GenBank/DDBJ whole genome shotgun (WGS) entry which is preliminary data.</text>
</comment>
<dbReference type="EMBL" id="JAUCMV010000005">
    <property type="protein sequence ID" value="KAK0398970.1"/>
    <property type="molecule type" value="Genomic_DNA"/>
</dbReference>
<accession>A0AA39H4C7</accession>
<organism evidence="1 2">
    <name type="scientific">Steinernema hermaphroditum</name>
    <dbReference type="NCBI Taxonomy" id="289476"/>
    <lineage>
        <taxon>Eukaryota</taxon>
        <taxon>Metazoa</taxon>
        <taxon>Ecdysozoa</taxon>
        <taxon>Nematoda</taxon>
        <taxon>Chromadorea</taxon>
        <taxon>Rhabditida</taxon>
        <taxon>Tylenchina</taxon>
        <taxon>Panagrolaimomorpha</taxon>
        <taxon>Strongyloidoidea</taxon>
        <taxon>Steinernematidae</taxon>
        <taxon>Steinernema</taxon>
    </lineage>
</organism>
<evidence type="ECO:0000313" key="2">
    <source>
        <dbReference type="Proteomes" id="UP001175271"/>
    </source>
</evidence>
<sequence>MVPWEANLRYQQASLNAERGGNRSLRQVEGTRETASYLVEFSEYNKVVVLLTESTTKIHLNPNERVK</sequence>
<gene>
    <name evidence="1" type="ORF">QR680_002837</name>
</gene>
<protein>
    <submittedName>
        <fullName evidence="1">Uncharacterized protein</fullName>
    </submittedName>
</protein>
<dbReference type="AlphaFoldDB" id="A0AA39H4C7"/>
<reference evidence="1" key="1">
    <citation type="submission" date="2023-06" db="EMBL/GenBank/DDBJ databases">
        <title>Genomic analysis of the entomopathogenic nematode Steinernema hermaphroditum.</title>
        <authorList>
            <person name="Schwarz E.M."/>
            <person name="Heppert J.K."/>
            <person name="Baniya A."/>
            <person name="Schwartz H.T."/>
            <person name="Tan C.-H."/>
            <person name="Antoshechkin I."/>
            <person name="Sternberg P.W."/>
            <person name="Goodrich-Blair H."/>
            <person name="Dillman A.R."/>
        </authorList>
    </citation>
    <scope>NUCLEOTIDE SEQUENCE</scope>
    <source>
        <strain evidence="1">PS9179</strain>
        <tissue evidence="1">Whole animal</tissue>
    </source>
</reference>
<proteinExistence type="predicted"/>
<name>A0AA39H4C7_9BILA</name>
<dbReference type="Proteomes" id="UP001175271">
    <property type="component" value="Unassembled WGS sequence"/>
</dbReference>
<evidence type="ECO:0000313" key="1">
    <source>
        <dbReference type="EMBL" id="KAK0398970.1"/>
    </source>
</evidence>